<dbReference type="InterPro" id="IPR017737">
    <property type="entry name" value="TssE1-like"/>
</dbReference>
<dbReference type="KEGG" id="bvo:Pan97_08150"/>
<evidence type="ECO:0000313" key="2">
    <source>
        <dbReference type="EMBL" id="QDU73815.1"/>
    </source>
</evidence>
<dbReference type="EMBL" id="CP036289">
    <property type="protein sequence ID" value="QDU73815.1"/>
    <property type="molecule type" value="Genomic_DNA"/>
</dbReference>
<dbReference type="SUPFAM" id="SSF160719">
    <property type="entry name" value="gpW/gp25-like"/>
    <property type="match status" value="1"/>
</dbReference>
<dbReference type="Proteomes" id="UP000318626">
    <property type="component" value="Chromosome"/>
</dbReference>
<dbReference type="Gene3D" id="3.10.450.40">
    <property type="match status" value="1"/>
</dbReference>
<dbReference type="OrthoDB" id="271327at2"/>
<dbReference type="InterPro" id="IPR053176">
    <property type="entry name" value="T6SS_TssE1-like"/>
</dbReference>
<keyword evidence="3" id="KW-1185">Reference proteome</keyword>
<evidence type="ECO:0000259" key="1">
    <source>
        <dbReference type="Pfam" id="PF04965"/>
    </source>
</evidence>
<dbReference type="Pfam" id="PF04965">
    <property type="entry name" value="GPW_gp25"/>
    <property type="match status" value="1"/>
</dbReference>
<gene>
    <name evidence="2" type="ORF">Pan97_08150</name>
</gene>
<dbReference type="PANTHER" id="PTHR38595:SF1">
    <property type="entry name" value="TYPE VI SECRETION SYSTEM COMPONENT TSSE1"/>
    <property type="match status" value="1"/>
</dbReference>
<dbReference type="AlphaFoldDB" id="A0A518C3M2"/>
<name>A0A518C3M2_9BACT</name>
<feature type="domain" description="IraD/Gp25-like" evidence="1">
    <location>
        <begin position="40"/>
        <end position="140"/>
    </location>
</feature>
<sequence>MSKGNPDEEPLMPSVFDRLIDNEPFNSRETPHSQTQTMREIRESVMRDLENLLNTRWRCKSWPPQLNELNNSLINYGIPDFSSIDLSSDMDRDSLREAIEFAIRTFETRFVSVRVEIPEKSRSEDRTLHFIIRAELHATPAPEPIVFDSKLEPSDHLFHVRRKDR</sequence>
<accession>A0A518C3M2</accession>
<organism evidence="2 3">
    <name type="scientific">Bremerella volcania</name>
    <dbReference type="NCBI Taxonomy" id="2527984"/>
    <lineage>
        <taxon>Bacteria</taxon>
        <taxon>Pseudomonadati</taxon>
        <taxon>Planctomycetota</taxon>
        <taxon>Planctomycetia</taxon>
        <taxon>Pirellulales</taxon>
        <taxon>Pirellulaceae</taxon>
        <taxon>Bremerella</taxon>
    </lineage>
</organism>
<dbReference type="PANTHER" id="PTHR38595">
    <property type="entry name" value="CYTOPLASMIC PROTEIN-RELATED"/>
    <property type="match status" value="1"/>
</dbReference>
<evidence type="ECO:0000313" key="3">
    <source>
        <dbReference type="Proteomes" id="UP000318626"/>
    </source>
</evidence>
<dbReference type="InterPro" id="IPR007048">
    <property type="entry name" value="IraD/Gp25-like"/>
</dbReference>
<dbReference type="NCBIfam" id="TIGR03357">
    <property type="entry name" value="VI_zyme"/>
    <property type="match status" value="1"/>
</dbReference>
<proteinExistence type="predicted"/>
<reference evidence="3" key="1">
    <citation type="submission" date="2019-02" db="EMBL/GenBank/DDBJ databases">
        <title>Deep-cultivation of Planctomycetes and their phenomic and genomic characterization uncovers novel biology.</title>
        <authorList>
            <person name="Wiegand S."/>
            <person name="Jogler M."/>
            <person name="Boedeker C."/>
            <person name="Pinto D."/>
            <person name="Vollmers J."/>
            <person name="Rivas-Marin E."/>
            <person name="Kohn T."/>
            <person name="Peeters S.H."/>
            <person name="Heuer A."/>
            <person name="Rast P."/>
            <person name="Oberbeckmann S."/>
            <person name="Bunk B."/>
            <person name="Jeske O."/>
            <person name="Meyerdierks A."/>
            <person name="Storesund J.E."/>
            <person name="Kallscheuer N."/>
            <person name="Luecker S."/>
            <person name="Lage O.M."/>
            <person name="Pohl T."/>
            <person name="Merkel B.J."/>
            <person name="Hornburger P."/>
            <person name="Mueller R.-W."/>
            <person name="Bruemmer F."/>
            <person name="Labrenz M."/>
            <person name="Spormann A.M."/>
            <person name="Op den Camp H."/>
            <person name="Overmann J."/>
            <person name="Amann R."/>
            <person name="Jetten M.S.M."/>
            <person name="Mascher T."/>
            <person name="Medema M.H."/>
            <person name="Devos D.P."/>
            <person name="Kaster A.-K."/>
            <person name="Ovreas L."/>
            <person name="Rohde M."/>
            <person name="Galperin M.Y."/>
            <person name="Jogler C."/>
        </authorList>
    </citation>
    <scope>NUCLEOTIDE SEQUENCE [LARGE SCALE GENOMIC DNA]</scope>
    <source>
        <strain evidence="3">Pan97</strain>
    </source>
</reference>
<protein>
    <submittedName>
        <fullName evidence="2">Gene 25-like lysozyme</fullName>
    </submittedName>
</protein>
<dbReference type="RefSeq" id="WP_144970844.1">
    <property type="nucleotide sequence ID" value="NZ_CP036289.1"/>
</dbReference>